<evidence type="ECO:0000313" key="1">
    <source>
        <dbReference type="EnsemblPlants" id="OGLUM02G12080.1"/>
    </source>
</evidence>
<name>A0A0D9YQE9_9ORYZ</name>
<organism evidence="1">
    <name type="scientific">Oryza glumipatula</name>
    <dbReference type="NCBI Taxonomy" id="40148"/>
    <lineage>
        <taxon>Eukaryota</taxon>
        <taxon>Viridiplantae</taxon>
        <taxon>Streptophyta</taxon>
        <taxon>Embryophyta</taxon>
        <taxon>Tracheophyta</taxon>
        <taxon>Spermatophyta</taxon>
        <taxon>Magnoliopsida</taxon>
        <taxon>Liliopsida</taxon>
        <taxon>Poales</taxon>
        <taxon>Poaceae</taxon>
        <taxon>BOP clade</taxon>
        <taxon>Oryzoideae</taxon>
        <taxon>Oryzeae</taxon>
        <taxon>Oryzinae</taxon>
        <taxon>Oryza</taxon>
    </lineage>
</organism>
<dbReference type="PANTHER" id="PTHR47116">
    <property type="entry name" value="PHLOEM FILAMENT PROTEIN"/>
    <property type="match status" value="1"/>
</dbReference>
<dbReference type="EnsemblPlants" id="OGLUM02G12080.1">
    <property type="protein sequence ID" value="OGLUM02G12080.1"/>
    <property type="gene ID" value="OGLUM02G12080"/>
</dbReference>
<reference evidence="1" key="1">
    <citation type="submission" date="2015-04" db="UniProtKB">
        <authorList>
            <consortium name="EnsemblPlants"/>
        </authorList>
    </citation>
    <scope>IDENTIFICATION</scope>
</reference>
<dbReference type="InterPro" id="IPR027214">
    <property type="entry name" value="Cystatin"/>
</dbReference>
<reference evidence="1" key="2">
    <citation type="submission" date="2018-05" db="EMBL/GenBank/DDBJ databases">
        <title>OgluRS3 (Oryza glumaepatula Reference Sequence Version 3).</title>
        <authorList>
            <person name="Zhang J."/>
            <person name="Kudrna D."/>
            <person name="Lee S."/>
            <person name="Talag J."/>
            <person name="Welchert J."/>
            <person name="Wing R.A."/>
        </authorList>
    </citation>
    <scope>NUCLEOTIDE SEQUENCE [LARGE SCALE GENOMIC DNA]</scope>
</reference>
<dbReference type="Proteomes" id="UP000026961">
    <property type="component" value="Chromosome 2"/>
</dbReference>
<protein>
    <submittedName>
        <fullName evidence="1">Cysteine proteinase inhibitor</fullName>
    </submittedName>
</protein>
<dbReference type="GO" id="GO:0004869">
    <property type="term" value="F:cysteine-type endopeptidase inhibitor activity"/>
    <property type="evidence" value="ECO:0007669"/>
    <property type="project" value="InterPro"/>
</dbReference>
<dbReference type="AlphaFoldDB" id="A0A0D9YQE9"/>
<proteinExistence type="predicted"/>
<evidence type="ECO:0000313" key="2">
    <source>
        <dbReference type="Proteomes" id="UP000026961"/>
    </source>
</evidence>
<keyword evidence="2" id="KW-1185">Reference proteome</keyword>
<sequence>MSRKLFHLTRLSKSAIMAQQVSISGQEDFTPQQLADTNTAKIDFPRRLECQLLSLELKRSDDEKLSGYGGDRAVPPRRRRRWRRRAGRRCRVASGGDVIRGDGFYRQVARFALVVRMLAFGAAEGELTLVEVVAGSVQAAGAGSNYRLVLRAAGGGGNGGVGTYEAVVWGVPGSTAWTWKVLSFRRVAGD</sequence>
<dbReference type="HOGENOM" id="CLU_1430076_0_0_1"/>
<dbReference type="Gene3D" id="3.10.450.10">
    <property type="match status" value="1"/>
</dbReference>
<dbReference type="Gramene" id="OGLUM02G12080.1">
    <property type="protein sequence ID" value="OGLUM02G12080.1"/>
    <property type="gene ID" value="OGLUM02G12080"/>
</dbReference>
<accession>A0A0D9YQE9</accession>